<dbReference type="Pfam" id="PF03886">
    <property type="entry name" value="ABC_trans_aux"/>
    <property type="match status" value="1"/>
</dbReference>
<keyword evidence="2" id="KW-0812">Transmembrane</keyword>
<dbReference type="PANTHER" id="PTHR36698:SF2">
    <property type="entry name" value="MCE_MLAD DOMAIN-CONTAINING PROTEIN"/>
    <property type="match status" value="1"/>
</dbReference>
<feature type="transmembrane region" description="Helical" evidence="2">
    <location>
        <begin position="7"/>
        <end position="28"/>
    </location>
</feature>
<dbReference type="SUPFAM" id="SSF159594">
    <property type="entry name" value="XCC0632-like"/>
    <property type="match status" value="1"/>
</dbReference>
<dbReference type="OrthoDB" id="9808689at2"/>
<dbReference type="STRING" id="1384459.GL4_2758"/>
<dbReference type="Pfam" id="PF02470">
    <property type="entry name" value="MlaD"/>
    <property type="match status" value="1"/>
</dbReference>
<reference evidence="5 6" key="1">
    <citation type="submission" date="2014-09" db="EMBL/GenBank/DDBJ databases">
        <title>Genome sequencing of Methyloceanibacter caenitepidi Gela4.</title>
        <authorList>
            <person name="Takeuchi M."/>
            <person name="Susumu S."/>
            <person name="Kamagata Y."/>
            <person name="Oshima K."/>
            <person name="Hattori M."/>
            <person name="Iwasaki W."/>
        </authorList>
    </citation>
    <scope>NUCLEOTIDE SEQUENCE [LARGE SCALE GENOMIC DNA]</scope>
    <source>
        <strain evidence="5 6">Gela4</strain>
    </source>
</reference>
<sequence length="422" mass="45269">METRARYALIGFFILAVLGAAFGFVYWLENKGGFGERETYRIQFESAVPGLYIGSAVLFNGIRVGDVTSVSLNPAQPQQVLATISVMKDTPIREDTAVNVEQQGLTGGVAVTLTGGTSTEPLAQNEGLATLIAPPDVGRDWTQSARDAFQEVEQILDENRVPVQEAIKNIEVFTDALARNSDKVDGILAGIERMTGGGKDASLLYSLKPATNLPPGPEAPPSWKLTIPEPTTLLAYNTDKIMTRPAPDESRSLEGPRWNDSLPILVQAKLIETFENAGYTDDVTRTLGDFPNSDQLSIDIRRFDVSTGDDPEATILILAKLQDPAGGVIGSKKFDATAPASGNEPRDYVDALRTAFETVARDILDWSTETLASAPPPPPAADDAGAADMAPEDMPPEDMPLEDAPADFDGLPMPPEPDEATQ</sequence>
<dbReference type="Gene3D" id="3.40.50.10610">
    <property type="entry name" value="ABC-type transport auxiliary lipoprotein component"/>
    <property type="match status" value="1"/>
</dbReference>
<gene>
    <name evidence="5" type="ORF">GL4_2758</name>
</gene>
<evidence type="ECO:0000256" key="1">
    <source>
        <dbReference type="SAM" id="MobiDB-lite"/>
    </source>
</evidence>
<dbReference type="EMBL" id="AP014648">
    <property type="protein sequence ID" value="BAQ18192.1"/>
    <property type="molecule type" value="Genomic_DNA"/>
</dbReference>
<feature type="domain" description="ABC-type transport auxiliary lipoprotein component" evidence="4">
    <location>
        <begin position="205"/>
        <end position="363"/>
    </location>
</feature>
<dbReference type="RefSeq" id="WP_052464530.1">
    <property type="nucleotide sequence ID" value="NZ_AP014648.1"/>
</dbReference>
<feature type="region of interest" description="Disordered" evidence="1">
    <location>
        <begin position="369"/>
        <end position="422"/>
    </location>
</feature>
<evidence type="ECO:0000313" key="5">
    <source>
        <dbReference type="EMBL" id="BAQ18192.1"/>
    </source>
</evidence>
<evidence type="ECO:0000256" key="2">
    <source>
        <dbReference type="SAM" id="Phobius"/>
    </source>
</evidence>
<evidence type="ECO:0000259" key="4">
    <source>
        <dbReference type="Pfam" id="PF03886"/>
    </source>
</evidence>
<dbReference type="InterPro" id="IPR005586">
    <property type="entry name" value="ABC_trans_aux"/>
</dbReference>
<protein>
    <submittedName>
        <fullName evidence="5">ABC-type transport system</fullName>
    </submittedName>
</protein>
<proteinExistence type="predicted"/>
<keyword evidence="2" id="KW-0472">Membrane</keyword>
<keyword evidence="2" id="KW-1133">Transmembrane helix</keyword>
<evidence type="ECO:0000313" key="6">
    <source>
        <dbReference type="Proteomes" id="UP000031643"/>
    </source>
</evidence>
<organism evidence="5 6">
    <name type="scientific">Methyloceanibacter caenitepidi</name>
    <dbReference type="NCBI Taxonomy" id="1384459"/>
    <lineage>
        <taxon>Bacteria</taxon>
        <taxon>Pseudomonadati</taxon>
        <taxon>Pseudomonadota</taxon>
        <taxon>Alphaproteobacteria</taxon>
        <taxon>Hyphomicrobiales</taxon>
        <taxon>Hyphomicrobiaceae</taxon>
        <taxon>Methyloceanibacter</taxon>
    </lineage>
</organism>
<name>A0A0A8K6N0_9HYPH</name>
<dbReference type="Proteomes" id="UP000031643">
    <property type="component" value="Chromosome"/>
</dbReference>
<keyword evidence="6" id="KW-1185">Reference proteome</keyword>
<dbReference type="InterPro" id="IPR003399">
    <property type="entry name" value="Mce/MlaD"/>
</dbReference>
<accession>A0A0A8K6N0</accession>
<feature type="domain" description="Mce/MlaD" evidence="3">
    <location>
        <begin position="39"/>
        <end position="115"/>
    </location>
</feature>
<dbReference type="KEGG" id="mcg:GL4_2758"/>
<dbReference type="PANTHER" id="PTHR36698">
    <property type="entry name" value="BLL5892 PROTEIN"/>
    <property type="match status" value="1"/>
</dbReference>
<dbReference type="AlphaFoldDB" id="A0A0A8K6N0"/>
<dbReference type="HOGENOM" id="CLU_754154_0_0_5"/>
<feature type="compositionally biased region" description="Acidic residues" evidence="1">
    <location>
        <begin position="390"/>
        <end position="406"/>
    </location>
</feature>
<evidence type="ECO:0000259" key="3">
    <source>
        <dbReference type="Pfam" id="PF02470"/>
    </source>
</evidence>